<keyword evidence="10 13" id="KW-0067">ATP-binding</keyword>
<dbReference type="HAMAP" id="MF_00409">
    <property type="entry name" value="LpxK"/>
    <property type="match status" value="1"/>
</dbReference>
<dbReference type="KEGG" id="sdf:ACG33_09270"/>
<dbReference type="PANTHER" id="PTHR42724">
    <property type="entry name" value="TETRAACYLDISACCHARIDE 4'-KINASE"/>
    <property type="match status" value="1"/>
</dbReference>
<name>A0A127FCC0_STEDE</name>
<evidence type="ECO:0000256" key="10">
    <source>
        <dbReference type="ARBA" id="ARBA00022840"/>
    </source>
</evidence>
<accession>A0A127FCC0</accession>
<dbReference type="GO" id="GO:0005886">
    <property type="term" value="C:plasma membrane"/>
    <property type="evidence" value="ECO:0007669"/>
    <property type="project" value="TreeGrafter"/>
</dbReference>
<evidence type="ECO:0000256" key="6">
    <source>
        <dbReference type="ARBA" id="ARBA00022556"/>
    </source>
</evidence>
<keyword evidence="15" id="KW-1185">Reference proteome</keyword>
<keyword evidence="11 13" id="KW-0443">Lipid metabolism</keyword>
<evidence type="ECO:0000313" key="15">
    <source>
        <dbReference type="Proteomes" id="UP000070250"/>
    </source>
</evidence>
<proteinExistence type="inferred from homology"/>
<evidence type="ECO:0000256" key="11">
    <source>
        <dbReference type="ARBA" id="ARBA00023098"/>
    </source>
</evidence>
<evidence type="ECO:0000256" key="2">
    <source>
        <dbReference type="ARBA" id="ARBA00004870"/>
    </source>
</evidence>
<evidence type="ECO:0000256" key="13">
    <source>
        <dbReference type="HAMAP-Rule" id="MF_00409"/>
    </source>
</evidence>
<keyword evidence="8 13" id="KW-0547">Nucleotide-binding</keyword>
<dbReference type="STRING" id="465721.ACG33_09270"/>
<comment type="pathway">
    <text evidence="2 13">Glycolipid biosynthesis; lipid IV(A) biosynthesis; lipid IV(A) from (3R)-3-hydroxytetradecanoyl-[acyl-carrier-protein] and UDP-N-acetyl-alpha-D-glucosamine: step 6/6.</text>
</comment>
<dbReference type="NCBIfam" id="TIGR00682">
    <property type="entry name" value="lpxK"/>
    <property type="match status" value="1"/>
</dbReference>
<dbReference type="Proteomes" id="UP000070250">
    <property type="component" value="Chromosome"/>
</dbReference>
<keyword evidence="7 13" id="KW-0808">Transferase</keyword>
<dbReference type="PATRIC" id="fig|465721.4.peg.1971"/>
<protein>
    <recommendedName>
        <fullName evidence="4 13">Tetraacyldisaccharide 4'-kinase</fullName>
        <ecNumber evidence="3 13">2.7.1.130</ecNumber>
    </recommendedName>
    <alternativeName>
        <fullName evidence="12 13">Lipid A 4'-kinase</fullName>
    </alternativeName>
</protein>
<dbReference type="GO" id="GO:0009244">
    <property type="term" value="P:lipopolysaccharide core region biosynthetic process"/>
    <property type="evidence" value="ECO:0007669"/>
    <property type="project" value="TreeGrafter"/>
</dbReference>
<comment type="similarity">
    <text evidence="13">Belongs to the LpxK family.</text>
</comment>
<dbReference type="InterPro" id="IPR003758">
    <property type="entry name" value="LpxK"/>
</dbReference>
<keyword evidence="5 13" id="KW-0444">Lipid biosynthesis</keyword>
<comment type="function">
    <text evidence="1 13">Transfers the gamma-phosphate of ATP to the 4'-position of a tetraacyldisaccharide 1-phosphate intermediate (termed DS-1-P) to form tetraacyldisaccharide 1,4'-bis-phosphate (lipid IVA).</text>
</comment>
<dbReference type="AlphaFoldDB" id="A0A127FCC0"/>
<dbReference type="InterPro" id="IPR027417">
    <property type="entry name" value="P-loop_NTPase"/>
</dbReference>
<dbReference type="EMBL" id="CP011971">
    <property type="protein sequence ID" value="AMN47280.1"/>
    <property type="molecule type" value="Genomic_DNA"/>
</dbReference>
<organism evidence="14 15">
    <name type="scientific">Steroidobacter denitrificans</name>
    <dbReference type="NCBI Taxonomy" id="465721"/>
    <lineage>
        <taxon>Bacteria</taxon>
        <taxon>Pseudomonadati</taxon>
        <taxon>Pseudomonadota</taxon>
        <taxon>Gammaproteobacteria</taxon>
        <taxon>Steroidobacterales</taxon>
        <taxon>Steroidobacteraceae</taxon>
        <taxon>Steroidobacter</taxon>
    </lineage>
</organism>
<dbReference type="Pfam" id="PF02606">
    <property type="entry name" value="LpxK"/>
    <property type="match status" value="1"/>
</dbReference>
<dbReference type="PANTHER" id="PTHR42724:SF1">
    <property type="entry name" value="TETRAACYLDISACCHARIDE 4'-KINASE, MITOCHONDRIAL-RELATED"/>
    <property type="match status" value="1"/>
</dbReference>
<keyword evidence="9 13" id="KW-0418">Kinase</keyword>
<comment type="catalytic activity">
    <reaction evidence="13">
        <text>a lipid A disaccharide + ATP = a lipid IVA + ADP + H(+)</text>
        <dbReference type="Rhea" id="RHEA:67840"/>
        <dbReference type="ChEBI" id="CHEBI:15378"/>
        <dbReference type="ChEBI" id="CHEBI:30616"/>
        <dbReference type="ChEBI" id="CHEBI:176343"/>
        <dbReference type="ChEBI" id="CHEBI:176425"/>
        <dbReference type="ChEBI" id="CHEBI:456216"/>
        <dbReference type="EC" id="2.7.1.130"/>
    </reaction>
</comment>
<evidence type="ECO:0000256" key="1">
    <source>
        <dbReference type="ARBA" id="ARBA00002274"/>
    </source>
</evidence>
<dbReference type="EC" id="2.7.1.130" evidence="3 13"/>
<evidence type="ECO:0000256" key="4">
    <source>
        <dbReference type="ARBA" id="ARBA00016436"/>
    </source>
</evidence>
<dbReference type="SUPFAM" id="SSF52540">
    <property type="entry name" value="P-loop containing nucleoside triphosphate hydrolases"/>
    <property type="match status" value="1"/>
</dbReference>
<dbReference type="Gene3D" id="3.40.50.300">
    <property type="entry name" value="P-loop containing nucleotide triphosphate hydrolases"/>
    <property type="match status" value="1"/>
</dbReference>
<evidence type="ECO:0000256" key="3">
    <source>
        <dbReference type="ARBA" id="ARBA00012071"/>
    </source>
</evidence>
<evidence type="ECO:0000256" key="12">
    <source>
        <dbReference type="ARBA" id="ARBA00029757"/>
    </source>
</evidence>
<sequence>MSWLMLPAAGLFGLVVALRREAYRCGLLRSHRLARPVIVIGNLTVGGTGKTPFTIWLAQALQSRGVRVGIVLRGYGGRSAHWPREVADDGAWEEVGDEAVLLARRTGAIVVAGPDRVAAAQHAIERGAHIVLSDDGLQHYRLARDLEIVVIDARRGLGNGYLLPAGPLREPQRRLSRADLIVLMHRAGERPQSRAEGTRPAGGPQISPAIRADAYLVDAVCIATGERRALTAFRGAPVHALAGIGHPQAFFRALAACRLDVLPHALPDHAPIERADIDFTDGYPVLMTEKDAVKCTSIADRRHWAVRMDIDLEEQSARIVSTILDQVVGP</sequence>
<evidence type="ECO:0000256" key="8">
    <source>
        <dbReference type="ARBA" id="ARBA00022741"/>
    </source>
</evidence>
<dbReference type="GO" id="GO:0009245">
    <property type="term" value="P:lipid A biosynthetic process"/>
    <property type="evidence" value="ECO:0007669"/>
    <property type="project" value="UniProtKB-UniRule"/>
</dbReference>
<dbReference type="GO" id="GO:0005524">
    <property type="term" value="F:ATP binding"/>
    <property type="evidence" value="ECO:0007669"/>
    <property type="project" value="UniProtKB-UniRule"/>
</dbReference>
<keyword evidence="6 13" id="KW-0441">Lipid A biosynthesis</keyword>
<dbReference type="UniPathway" id="UPA00359">
    <property type="reaction ID" value="UER00482"/>
</dbReference>
<feature type="binding site" evidence="13">
    <location>
        <begin position="44"/>
        <end position="51"/>
    </location>
    <ligand>
        <name>ATP</name>
        <dbReference type="ChEBI" id="CHEBI:30616"/>
    </ligand>
</feature>
<evidence type="ECO:0000256" key="9">
    <source>
        <dbReference type="ARBA" id="ARBA00022777"/>
    </source>
</evidence>
<evidence type="ECO:0000256" key="5">
    <source>
        <dbReference type="ARBA" id="ARBA00022516"/>
    </source>
</evidence>
<evidence type="ECO:0000313" key="14">
    <source>
        <dbReference type="EMBL" id="AMN47280.1"/>
    </source>
</evidence>
<reference evidence="14 15" key="1">
    <citation type="submission" date="2015-06" db="EMBL/GenBank/DDBJ databases">
        <title>A Comprehensive Approach to Explore the Metabolic and Phylogenetic Diversity of Bacterial Steroid Degradation in the Environment: Testosterone as an Example.</title>
        <authorList>
            <person name="Yang F.-C."/>
            <person name="Chen Y.-L."/>
            <person name="Yu C.-P."/>
            <person name="Tang S.-L."/>
            <person name="Wang P.-H."/>
            <person name="Ismail W."/>
            <person name="Wang C.-H."/>
            <person name="Yang C.-Y."/>
            <person name="Chiang Y.-R."/>
        </authorList>
    </citation>
    <scope>NUCLEOTIDE SEQUENCE [LARGE SCALE GENOMIC DNA]</scope>
    <source>
        <strain evidence="14 15">DSM 18526</strain>
    </source>
</reference>
<dbReference type="GO" id="GO:0009029">
    <property type="term" value="F:lipid-A 4'-kinase activity"/>
    <property type="evidence" value="ECO:0007669"/>
    <property type="project" value="UniProtKB-UniRule"/>
</dbReference>
<evidence type="ECO:0000256" key="7">
    <source>
        <dbReference type="ARBA" id="ARBA00022679"/>
    </source>
</evidence>
<gene>
    <name evidence="13" type="primary">lpxK</name>
    <name evidence="14" type="ORF">ACG33_09270</name>
</gene>